<dbReference type="Pfam" id="PF00534">
    <property type="entry name" value="Glycos_transf_1"/>
    <property type="match status" value="1"/>
</dbReference>
<reference evidence="4 5" key="1">
    <citation type="submission" date="2020-08" db="EMBL/GenBank/DDBJ databases">
        <title>Novel species in genus Aeromicrobium.</title>
        <authorList>
            <person name="Zhang G."/>
        </authorList>
    </citation>
    <scope>NUCLEOTIDE SEQUENCE [LARGE SCALE GENOMIC DNA]</scope>
    <source>
        <strain evidence="5">zg-629</strain>
    </source>
</reference>
<feature type="domain" description="Glycosyl transferase family 1" evidence="2">
    <location>
        <begin position="808"/>
        <end position="972"/>
    </location>
</feature>
<protein>
    <submittedName>
        <fullName evidence="4">Glycoside hydrolase family 99-like domain-containing protein</fullName>
    </submittedName>
</protein>
<dbReference type="InterPro" id="IPR001173">
    <property type="entry name" value="Glyco_trans_2-like"/>
</dbReference>
<dbReference type="InterPro" id="IPR029044">
    <property type="entry name" value="Nucleotide-diphossugar_trans"/>
</dbReference>
<evidence type="ECO:0000259" key="3">
    <source>
        <dbReference type="Pfam" id="PF00535"/>
    </source>
</evidence>
<dbReference type="InterPro" id="IPR032719">
    <property type="entry name" value="WbsX"/>
</dbReference>
<dbReference type="PANTHER" id="PTHR41244">
    <property type="entry name" value="RHAMNAN SYNTHESIS F"/>
    <property type="match status" value="1"/>
</dbReference>
<dbReference type="SUPFAM" id="SSF53756">
    <property type="entry name" value="UDP-Glycosyltransferase/glycogen phosphorylase"/>
    <property type="match status" value="1"/>
</dbReference>
<dbReference type="Gene3D" id="3.40.50.2000">
    <property type="entry name" value="Glycogen Phosphorylase B"/>
    <property type="match status" value="2"/>
</dbReference>
<feature type="domain" description="Glycosyltransferase 2-like" evidence="3">
    <location>
        <begin position="1000"/>
        <end position="1115"/>
    </location>
</feature>
<dbReference type="Gene3D" id="3.20.20.80">
    <property type="entry name" value="Glycosidases"/>
    <property type="match status" value="1"/>
</dbReference>
<dbReference type="CDD" id="cd11579">
    <property type="entry name" value="Glyco_tran_WbsX"/>
    <property type="match status" value="1"/>
</dbReference>
<evidence type="ECO:0000313" key="4">
    <source>
        <dbReference type="EMBL" id="QNL94740.1"/>
    </source>
</evidence>
<dbReference type="CDD" id="cd03801">
    <property type="entry name" value="GT4_PimA-like"/>
    <property type="match status" value="1"/>
</dbReference>
<evidence type="ECO:0000313" key="5">
    <source>
        <dbReference type="Proteomes" id="UP000515871"/>
    </source>
</evidence>
<accession>A0ABX6SZT4</accession>
<dbReference type="Pfam" id="PF14307">
    <property type="entry name" value="Glyco_tran_WbsX"/>
    <property type="match status" value="1"/>
</dbReference>
<keyword evidence="1" id="KW-0808">Transferase</keyword>
<proteinExistence type="predicted"/>
<dbReference type="PANTHER" id="PTHR41244:SF1">
    <property type="entry name" value="GLYCOSYLTRANSFERASE"/>
    <property type="match status" value="1"/>
</dbReference>
<sequence length="1290" mass="143742">MRLEAIRRSQYFDAEWYLATYPDVADLEMDPAEHYLRVGGRMLRDPGPEFSTSAYLALNRDVAKARMNALVHYELYGRSGGRHLAPPQGVQDIRDTTPAVPLYGGDAPTHRPARVVSFYLPQFHPIAENDRWWGEGFTEWTNVRPARPYLPGQHQPHVPGELGYYDLRDPEVQRRQVELAKLYGVEAFCFYFYWFAGHRLLETPLRNYLDDPTLDLPFMVCWANENWSRRWDGRDHDILIAQEHSPEDDLAFIEHVADYLRDPRYERIDGRPVLLVYRPNLLPDPKATSQRWRTWCRENGIGEIYLAYTQSFESTDPGEYGFDAAIEFPPNNSGIRETTHSTPHFPSFEGHVFRWDDLVDRSFAYSGTPYRRFRGVCPSWDNTARRGKTATVIAGSSPERFARWVTHAVRDTRRRSASDQDRFVFVNAWNEWAEGAHLEPDERYGYAWLEALRVGLDCGAAPTQVTEDSVVEVVRDFTVTQLLERVPEWEARGVDVVVRLDADEPEEFDPGAVRLRFLADRDLGIALIGDDIATHDHLESHVRGVAARLGLDASEAATFGSRAPRSFAARLSALRPLASLAFDETHTDPGSAQFIPALDDVLEAAVPLSAIATGCRVSGLVDAEADGRPSIVIVSHDAHPHGAQRLALNLARGYRSLGFAIEVILLGPGVLTERFAETGAVHRIDLQQDAPERIVGLLRTLRERGASVALANTTVSGALAPWLRGAGFTVVSLVHEMSGVLQQMGLDQAAGDLTDNSDVVVFPSAVVQRHFEDFTGRPVPTAVTRPQGLYLTRSPGDPANAGPLDTVHRRHGLPVDARIVLGVGYGDERKGFDLFAEACAEILRADPRAAAVWVGHLAHDDLVGQVHARIAADDLQDRFVFTGLVEDPELYYAAADVFLLTSREDPFPSVVLEAMDAQLPVIAFRDATGAQELVERGVGVLVDQFDAAAMARAVLDLTTDTAAAAAMGALGRQIVQDEFRFSDYLFDLTTLAGMDLPRVSVVVPNYNYGHLLYARLESIAAQTLPVYEVIVLDDASTDDSLAVLEEFARTSSMPVRLVVNETNSGSVFRQWRAGVELAAGDFVWVAEADDLSHPDFLQRVTEAFADPDVVMSYCQSKILDVHGNVVASDYLDYVADLGAARWSEPYCHDGTDEIRSALYLKNTVPNVSTAVFRREAWLETLCKHGDEIVGHRNAGDWVAYLRLLERGRIAFVPESLNLHRRHDQGVTMSSFNLDHLRQIVSVQRDTIRRYGLGEQEQAMAATYAQSLYLQFGLATEEHPTVQTHPDLCDL</sequence>
<dbReference type="InterPro" id="IPR001296">
    <property type="entry name" value="Glyco_trans_1"/>
</dbReference>
<dbReference type="Proteomes" id="UP000515871">
    <property type="component" value="Chromosome"/>
</dbReference>
<keyword evidence="5" id="KW-1185">Reference proteome</keyword>
<dbReference type="Pfam" id="PF00535">
    <property type="entry name" value="Glycos_transf_2"/>
    <property type="match status" value="1"/>
</dbReference>
<dbReference type="Gene3D" id="3.90.550.10">
    <property type="entry name" value="Spore Coat Polysaccharide Biosynthesis Protein SpsA, Chain A"/>
    <property type="match status" value="1"/>
</dbReference>
<evidence type="ECO:0000259" key="2">
    <source>
        <dbReference type="Pfam" id="PF00534"/>
    </source>
</evidence>
<dbReference type="EMBL" id="CP060587">
    <property type="protein sequence ID" value="QNL94740.1"/>
    <property type="molecule type" value="Genomic_DNA"/>
</dbReference>
<evidence type="ECO:0000256" key="1">
    <source>
        <dbReference type="ARBA" id="ARBA00022679"/>
    </source>
</evidence>
<dbReference type="RefSeq" id="WP_154595908.1">
    <property type="nucleotide sequence ID" value="NZ_CP060587.1"/>
</dbReference>
<gene>
    <name evidence="4" type="ORF">H9L21_01885</name>
</gene>
<dbReference type="SUPFAM" id="SSF53448">
    <property type="entry name" value="Nucleotide-diphospho-sugar transferases"/>
    <property type="match status" value="1"/>
</dbReference>
<name>A0ABX6SZT4_9ACTN</name>
<organism evidence="4 5">
    <name type="scientific">Aeromicrobium senzhongii</name>
    <dbReference type="NCBI Taxonomy" id="2663859"/>
    <lineage>
        <taxon>Bacteria</taxon>
        <taxon>Bacillati</taxon>
        <taxon>Actinomycetota</taxon>
        <taxon>Actinomycetes</taxon>
        <taxon>Propionibacteriales</taxon>
        <taxon>Nocardioidaceae</taxon>
        <taxon>Aeromicrobium</taxon>
    </lineage>
</organism>